<proteinExistence type="predicted"/>
<dbReference type="InterPro" id="IPR000182">
    <property type="entry name" value="GNAT_dom"/>
</dbReference>
<dbReference type="InterPro" id="IPR058595">
    <property type="entry name" value="Avidin-like"/>
</dbReference>
<protein>
    <submittedName>
        <fullName evidence="2">GNAT family N-acetyltransferase</fullName>
    </submittedName>
</protein>
<feature type="domain" description="N-acetyltransferase" evidence="1">
    <location>
        <begin position="1"/>
        <end position="152"/>
    </location>
</feature>
<evidence type="ECO:0000313" key="3">
    <source>
        <dbReference type="Proteomes" id="UP001164733"/>
    </source>
</evidence>
<dbReference type="GO" id="GO:0016747">
    <property type="term" value="F:acyltransferase activity, transferring groups other than amino-acyl groups"/>
    <property type="evidence" value="ECO:0007669"/>
    <property type="project" value="InterPro"/>
</dbReference>
<sequence length="295" mass="33425">MKLVKANLADFNTVKNIINTTIKTIYPHYYPTGVVEFFLTHHCDDNIRKGIEIEMVLLIDVNGIIVGTGSAHENEISRVFVLPQLQGLGYGTLIMNRLESIIAKGYSEIVLDSSLPAYNLYINRGYSPFKYNKIITTNKDILCFNIMKKAVVRCIDGKINYNNRLFSSVSNTHNGEVSSATIFQYHQNKDMVWAEYNGGDILKGYLIGTSDDKSNLNFTYQHINQKGEIRTGKCLSTPKILTDGRISLLERWQWTNGDNSFGHSIIEESNIIKLTYPIVKSNAALLCEMFLKKTF</sequence>
<dbReference type="Pfam" id="PF13673">
    <property type="entry name" value="Acetyltransf_10"/>
    <property type="match status" value="1"/>
</dbReference>
<dbReference type="AlphaFoldDB" id="A0AA47I6Y2"/>
<accession>A0AA47I6Y2</accession>
<dbReference type="EMBL" id="CP086239">
    <property type="protein sequence ID" value="WAG61028.1"/>
    <property type="molecule type" value="Genomic_DNA"/>
</dbReference>
<evidence type="ECO:0000259" key="1">
    <source>
        <dbReference type="PROSITE" id="PS51186"/>
    </source>
</evidence>
<dbReference type="PROSITE" id="PS51186">
    <property type="entry name" value="GNAT"/>
    <property type="match status" value="1"/>
</dbReference>
<reference evidence="2" key="1">
    <citation type="submission" date="2021-11" db="EMBL/GenBank/DDBJ databases">
        <title>Clostridia strains as spoilage organisms.</title>
        <authorList>
            <person name="Wambui J."/>
            <person name="Stevens M.J.A."/>
            <person name="Stephan R."/>
        </authorList>
    </citation>
    <scope>NUCLEOTIDE SEQUENCE</scope>
    <source>
        <strain evidence="2">CF009</strain>
    </source>
</reference>
<dbReference type="RefSeq" id="WP_216125485.1">
    <property type="nucleotide sequence ID" value="NZ_CP086239.1"/>
</dbReference>
<organism evidence="2 3">
    <name type="scientific">Clostridium estertheticum</name>
    <dbReference type="NCBI Taxonomy" id="238834"/>
    <lineage>
        <taxon>Bacteria</taxon>
        <taxon>Bacillati</taxon>
        <taxon>Bacillota</taxon>
        <taxon>Clostridia</taxon>
        <taxon>Eubacteriales</taxon>
        <taxon>Clostridiaceae</taxon>
        <taxon>Clostridium</taxon>
    </lineage>
</organism>
<name>A0AA47I6Y2_9CLOT</name>
<evidence type="ECO:0000313" key="2">
    <source>
        <dbReference type="EMBL" id="WAG61028.1"/>
    </source>
</evidence>
<gene>
    <name evidence="2" type="ORF">LL038_01895</name>
</gene>
<dbReference type="Proteomes" id="UP001164733">
    <property type="component" value="Chromosome"/>
</dbReference>
<dbReference type="Pfam" id="PF26421">
    <property type="entry name" value="Avidin_like"/>
    <property type="match status" value="1"/>
</dbReference>
<dbReference type="CDD" id="cd04301">
    <property type="entry name" value="NAT_SF"/>
    <property type="match status" value="1"/>
</dbReference>